<organism evidence="1 2">
    <name type="scientific">Portunus trituberculatus</name>
    <name type="common">Swimming crab</name>
    <name type="synonym">Neptunus trituberculatus</name>
    <dbReference type="NCBI Taxonomy" id="210409"/>
    <lineage>
        <taxon>Eukaryota</taxon>
        <taxon>Metazoa</taxon>
        <taxon>Ecdysozoa</taxon>
        <taxon>Arthropoda</taxon>
        <taxon>Crustacea</taxon>
        <taxon>Multicrustacea</taxon>
        <taxon>Malacostraca</taxon>
        <taxon>Eumalacostraca</taxon>
        <taxon>Eucarida</taxon>
        <taxon>Decapoda</taxon>
        <taxon>Pleocyemata</taxon>
        <taxon>Brachyura</taxon>
        <taxon>Eubrachyura</taxon>
        <taxon>Portunoidea</taxon>
        <taxon>Portunidae</taxon>
        <taxon>Portuninae</taxon>
        <taxon>Portunus</taxon>
    </lineage>
</organism>
<accession>A0A5B7HWC9</accession>
<dbReference type="AlphaFoldDB" id="A0A5B7HWC9"/>
<evidence type="ECO:0000313" key="2">
    <source>
        <dbReference type="Proteomes" id="UP000324222"/>
    </source>
</evidence>
<dbReference type="EMBL" id="VSRR010038154">
    <property type="protein sequence ID" value="MPC74059.1"/>
    <property type="molecule type" value="Genomic_DNA"/>
</dbReference>
<dbReference type="Proteomes" id="UP000324222">
    <property type="component" value="Unassembled WGS sequence"/>
</dbReference>
<comment type="caution">
    <text evidence="1">The sequence shown here is derived from an EMBL/GenBank/DDBJ whole genome shotgun (WGS) entry which is preliminary data.</text>
</comment>
<keyword evidence="2" id="KW-1185">Reference proteome</keyword>
<protein>
    <submittedName>
        <fullName evidence="1">Uncharacterized protein</fullName>
    </submittedName>
</protein>
<gene>
    <name evidence="1" type="ORF">E2C01_068404</name>
</gene>
<sequence>MEDGLAAFTRVKVSFLCPEKKVPGQFRRSACRRPLEESDRGPCAHRTWNTWTLNFRVSRD</sequence>
<reference evidence="1 2" key="1">
    <citation type="submission" date="2019-05" db="EMBL/GenBank/DDBJ databases">
        <title>Another draft genome of Portunus trituberculatus and its Hox gene families provides insights of decapod evolution.</title>
        <authorList>
            <person name="Jeong J.-H."/>
            <person name="Song I."/>
            <person name="Kim S."/>
            <person name="Choi T."/>
            <person name="Kim D."/>
            <person name="Ryu S."/>
            <person name="Kim W."/>
        </authorList>
    </citation>
    <scope>NUCLEOTIDE SEQUENCE [LARGE SCALE GENOMIC DNA]</scope>
    <source>
        <tissue evidence="1">Muscle</tissue>
    </source>
</reference>
<name>A0A5B7HWC9_PORTR</name>
<evidence type="ECO:0000313" key="1">
    <source>
        <dbReference type="EMBL" id="MPC74059.1"/>
    </source>
</evidence>
<proteinExistence type="predicted"/>